<dbReference type="AlphaFoldDB" id="A0A9X0CRT4"/>
<dbReference type="OrthoDB" id="5990505at2759"/>
<dbReference type="InterPro" id="IPR003599">
    <property type="entry name" value="Ig_sub"/>
</dbReference>
<proteinExistence type="predicted"/>
<reference evidence="2" key="1">
    <citation type="submission" date="2023-01" db="EMBL/GenBank/DDBJ databases">
        <title>Genome assembly of the deep-sea coral Lophelia pertusa.</title>
        <authorList>
            <person name="Herrera S."/>
            <person name="Cordes E."/>
        </authorList>
    </citation>
    <scope>NUCLEOTIDE SEQUENCE</scope>
    <source>
        <strain evidence="2">USNM1676648</strain>
        <tissue evidence="2">Polyp</tissue>
    </source>
</reference>
<dbReference type="Pfam" id="PF00047">
    <property type="entry name" value="ig"/>
    <property type="match status" value="1"/>
</dbReference>
<name>A0A9X0CRT4_9CNID</name>
<dbReference type="Gene3D" id="2.60.40.10">
    <property type="entry name" value="Immunoglobulins"/>
    <property type="match status" value="1"/>
</dbReference>
<dbReference type="InterPro" id="IPR013783">
    <property type="entry name" value="Ig-like_fold"/>
</dbReference>
<organism evidence="2 3">
    <name type="scientific">Desmophyllum pertusum</name>
    <dbReference type="NCBI Taxonomy" id="174260"/>
    <lineage>
        <taxon>Eukaryota</taxon>
        <taxon>Metazoa</taxon>
        <taxon>Cnidaria</taxon>
        <taxon>Anthozoa</taxon>
        <taxon>Hexacorallia</taxon>
        <taxon>Scleractinia</taxon>
        <taxon>Caryophylliina</taxon>
        <taxon>Caryophylliidae</taxon>
        <taxon>Desmophyllum</taxon>
    </lineage>
</organism>
<sequence>MVDGVLVFTQEPGAELYLQEGSNAVLTWDYTVDDKATELNSIIWKVYNKTYVTLLAENKNGVIQYTSIALSAYGSERLKKVGNATLVLKDITFEDSTNYRCILRGENGKDSKSTVELIVTGNSFNHDPPQDFRE</sequence>
<dbReference type="SMART" id="SM00409">
    <property type="entry name" value="IG"/>
    <property type="match status" value="1"/>
</dbReference>
<dbReference type="Proteomes" id="UP001163046">
    <property type="component" value="Unassembled WGS sequence"/>
</dbReference>
<protein>
    <submittedName>
        <fullName evidence="2">Otolith morphogenesis</fullName>
    </submittedName>
</protein>
<evidence type="ECO:0000313" key="3">
    <source>
        <dbReference type="Proteomes" id="UP001163046"/>
    </source>
</evidence>
<dbReference type="InterPro" id="IPR036179">
    <property type="entry name" value="Ig-like_dom_sf"/>
</dbReference>
<accession>A0A9X0CRT4</accession>
<evidence type="ECO:0000313" key="2">
    <source>
        <dbReference type="EMBL" id="KAJ7371878.1"/>
    </source>
</evidence>
<gene>
    <name evidence="2" type="primary">LRRC24_2</name>
    <name evidence="2" type="ORF">OS493_022599</name>
</gene>
<dbReference type="EMBL" id="MU826841">
    <property type="protein sequence ID" value="KAJ7371878.1"/>
    <property type="molecule type" value="Genomic_DNA"/>
</dbReference>
<dbReference type="SUPFAM" id="SSF48726">
    <property type="entry name" value="Immunoglobulin"/>
    <property type="match status" value="1"/>
</dbReference>
<dbReference type="InterPro" id="IPR013151">
    <property type="entry name" value="Immunoglobulin_dom"/>
</dbReference>
<keyword evidence="3" id="KW-1185">Reference proteome</keyword>
<comment type="caution">
    <text evidence="2">The sequence shown here is derived from an EMBL/GenBank/DDBJ whole genome shotgun (WGS) entry which is preliminary data.</text>
</comment>
<feature type="domain" description="Immunoglobulin" evidence="1">
    <location>
        <begin position="13"/>
        <end position="120"/>
    </location>
</feature>
<evidence type="ECO:0000259" key="1">
    <source>
        <dbReference type="SMART" id="SM00409"/>
    </source>
</evidence>